<organism evidence="1 2">
    <name type="scientific">Ferrovum myxofaciens</name>
    <dbReference type="NCBI Taxonomy" id="416213"/>
    <lineage>
        <taxon>Bacteria</taxon>
        <taxon>Pseudomonadati</taxon>
        <taxon>Pseudomonadota</taxon>
        <taxon>Betaproteobacteria</taxon>
        <taxon>Ferrovales</taxon>
        <taxon>Ferrovaceae</taxon>
        <taxon>Ferrovum</taxon>
    </lineage>
</organism>
<evidence type="ECO:0000313" key="2">
    <source>
        <dbReference type="Proteomes" id="UP000683551"/>
    </source>
</evidence>
<name>A0A9E6MZ90_9PROT</name>
<dbReference type="Proteomes" id="UP000683551">
    <property type="component" value="Chromosome"/>
</dbReference>
<dbReference type="AlphaFoldDB" id="A0A9E6MZ90"/>
<protein>
    <submittedName>
        <fullName evidence="1">Uncharacterized protein</fullName>
    </submittedName>
</protein>
<evidence type="ECO:0000313" key="1">
    <source>
        <dbReference type="EMBL" id="QWY77832.1"/>
    </source>
</evidence>
<accession>A0A9E6MZ90</accession>
<sequence length="125" mass="14138">MYPFAYSRNTLFGIEVAQLHHIGQQVNLGNGQVEVIGGVDIGFPRHAGNRTEAAKDRRQVGQGYAEVFRNVAHNFIVFLGTPFQKIHQANAWKVLFGFRLALFRFYQAKVAGRVFFGFIVHKFAP</sequence>
<gene>
    <name evidence="1" type="ORF">JZL65_01715</name>
</gene>
<dbReference type="EMBL" id="CP071137">
    <property type="protein sequence ID" value="QWY77832.1"/>
    <property type="molecule type" value="Genomic_DNA"/>
</dbReference>
<reference evidence="1" key="1">
    <citation type="submission" date="2021-02" db="EMBL/GenBank/DDBJ databases">
        <title>Comparative genomics of Ferrovum myxofaciens strains, predominant extremophile bacteria forming large biofilm stalactites in acid mine ecosystems.</title>
        <authorList>
            <person name="Burkartova K."/>
            <person name="Ridl J."/>
            <person name="Pajer P."/>
            <person name="Falteisek L."/>
        </authorList>
    </citation>
    <scope>NUCLEOTIDE SEQUENCE</scope>
    <source>
        <strain evidence="1">MI1III</strain>
    </source>
</reference>
<dbReference type="RefSeq" id="WP_273145342.1">
    <property type="nucleotide sequence ID" value="NZ_CP070327.1"/>
</dbReference>
<proteinExistence type="predicted"/>